<name>A0AAW1TXB8_9CUCU</name>
<sequence length="476" mass="52925">MTFKQPKEKIIDETTPSRYYPVYVTYISIFFLLLTSGSNVGWSSPMIQKLNRTEDNPIGPLTEDERSWVVSISILGTLTGSLICGGLGQILGRKILITAMGIPYVIFYVTIAFAKELWLLLLARFIGGLSAGGLLAVLPLYISEIADFNMRGRLFVFICVSSNLGTLITYSTAPFISFFWYHICNVALPMIFLILFPIFALESPYYIVQKDPVRSEQILKKLRGNSDVTKEIERIKMAHQTTSNMNLLEVFRTKETRKALLIMWGLSTFLMITGYVVVMSYTQLIFESAGAYWSPEVQSIILSAFQVFASLLSSLFADRFGRKSLFAVSFSALAFSEVAFGTYLIFKDNGSDVSNYNKWLPILSLMICIGASSFLSIAPSTAGELFSLKAKNVATAMCTFYSGMLGFLTTLLFQKIKNAIGLGQTFLMFAAFSICATIFVLTVMIETKGKTLEQIQDELGSVKAKKSNGRPITFIS</sequence>
<evidence type="ECO:0000313" key="11">
    <source>
        <dbReference type="Proteomes" id="UP001431783"/>
    </source>
</evidence>
<keyword evidence="6 8" id="KW-1133">Transmembrane helix</keyword>
<dbReference type="InterPro" id="IPR005829">
    <property type="entry name" value="Sugar_transporter_CS"/>
</dbReference>
<dbReference type="PROSITE" id="PS50850">
    <property type="entry name" value="MFS"/>
    <property type="match status" value="1"/>
</dbReference>
<evidence type="ECO:0000256" key="8">
    <source>
        <dbReference type="SAM" id="Phobius"/>
    </source>
</evidence>
<feature type="transmembrane region" description="Helical" evidence="8">
    <location>
        <begin position="393"/>
        <end position="413"/>
    </location>
</feature>
<feature type="transmembrane region" description="Helical" evidence="8">
    <location>
        <begin position="95"/>
        <end position="114"/>
    </location>
</feature>
<feature type="transmembrane region" description="Helical" evidence="8">
    <location>
        <begin position="358"/>
        <end position="381"/>
    </location>
</feature>
<feature type="domain" description="Major facilitator superfamily (MFS) profile" evidence="9">
    <location>
        <begin position="21"/>
        <end position="448"/>
    </location>
</feature>
<feature type="transmembrane region" description="Helical" evidence="8">
    <location>
        <begin position="20"/>
        <end position="42"/>
    </location>
</feature>
<dbReference type="PANTHER" id="PTHR48021">
    <property type="match status" value="1"/>
</dbReference>
<dbReference type="SUPFAM" id="SSF103473">
    <property type="entry name" value="MFS general substrate transporter"/>
    <property type="match status" value="1"/>
</dbReference>
<reference evidence="10 11" key="1">
    <citation type="submission" date="2023-03" db="EMBL/GenBank/DDBJ databases">
        <title>Genome insight into feeding habits of ladybird beetles.</title>
        <authorList>
            <person name="Li H.-S."/>
            <person name="Huang Y.-H."/>
            <person name="Pang H."/>
        </authorList>
    </citation>
    <scope>NUCLEOTIDE SEQUENCE [LARGE SCALE GENOMIC DNA]</scope>
    <source>
        <strain evidence="10">SYSU_2023b</strain>
        <tissue evidence="10">Whole body</tissue>
    </source>
</reference>
<feature type="transmembrane region" description="Helical" evidence="8">
    <location>
        <begin position="120"/>
        <end position="142"/>
    </location>
</feature>
<accession>A0AAW1TXB8</accession>
<feature type="transmembrane region" description="Helical" evidence="8">
    <location>
        <begin position="68"/>
        <end position="88"/>
    </location>
</feature>
<dbReference type="InterPro" id="IPR036259">
    <property type="entry name" value="MFS_trans_sf"/>
</dbReference>
<dbReference type="Gene3D" id="1.20.1250.20">
    <property type="entry name" value="MFS general substrate transporter like domains"/>
    <property type="match status" value="1"/>
</dbReference>
<dbReference type="FunFam" id="1.20.1250.20:FF:000218">
    <property type="entry name" value="facilitated trehalose transporter Tret1"/>
    <property type="match status" value="1"/>
</dbReference>
<keyword evidence="5 8" id="KW-0812">Transmembrane</keyword>
<evidence type="ECO:0000256" key="7">
    <source>
        <dbReference type="ARBA" id="ARBA00023136"/>
    </source>
</evidence>
<evidence type="ECO:0000256" key="2">
    <source>
        <dbReference type="ARBA" id="ARBA00022448"/>
    </source>
</evidence>
<proteinExistence type="predicted"/>
<keyword evidence="4" id="KW-0762">Sugar transport</keyword>
<comment type="caution">
    <text evidence="10">The sequence shown here is derived from an EMBL/GenBank/DDBJ whole genome shotgun (WGS) entry which is preliminary data.</text>
</comment>
<feature type="transmembrane region" description="Helical" evidence="8">
    <location>
        <begin position="297"/>
        <end position="317"/>
    </location>
</feature>
<dbReference type="Pfam" id="PF00083">
    <property type="entry name" value="Sugar_tr"/>
    <property type="match status" value="1"/>
</dbReference>
<keyword evidence="3" id="KW-1003">Cell membrane</keyword>
<dbReference type="InterPro" id="IPR020846">
    <property type="entry name" value="MFS_dom"/>
</dbReference>
<dbReference type="EMBL" id="JARQZJ010000015">
    <property type="protein sequence ID" value="KAK9873039.1"/>
    <property type="molecule type" value="Genomic_DNA"/>
</dbReference>
<dbReference type="Proteomes" id="UP001431783">
    <property type="component" value="Unassembled WGS sequence"/>
</dbReference>
<dbReference type="InterPro" id="IPR050549">
    <property type="entry name" value="MFS_Trehalose_Transporter"/>
</dbReference>
<feature type="transmembrane region" description="Helical" evidence="8">
    <location>
        <begin position="259"/>
        <end position="277"/>
    </location>
</feature>
<evidence type="ECO:0000313" key="10">
    <source>
        <dbReference type="EMBL" id="KAK9873039.1"/>
    </source>
</evidence>
<protein>
    <recommendedName>
        <fullName evidence="9">Major facilitator superfamily (MFS) profile domain-containing protein</fullName>
    </recommendedName>
</protein>
<feature type="transmembrane region" description="Helical" evidence="8">
    <location>
        <begin position="425"/>
        <end position="445"/>
    </location>
</feature>
<dbReference type="AlphaFoldDB" id="A0AAW1TXB8"/>
<dbReference type="InterPro" id="IPR005828">
    <property type="entry name" value="MFS_sugar_transport-like"/>
</dbReference>
<keyword evidence="2" id="KW-0813">Transport</keyword>
<evidence type="ECO:0000256" key="4">
    <source>
        <dbReference type="ARBA" id="ARBA00022597"/>
    </source>
</evidence>
<evidence type="ECO:0000256" key="6">
    <source>
        <dbReference type="ARBA" id="ARBA00022989"/>
    </source>
</evidence>
<evidence type="ECO:0000256" key="5">
    <source>
        <dbReference type="ARBA" id="ARBA00022692"/>
    </source>
</evidence>
<dbReference type="PROSITE" id="PS00216">
    <property type="entry name" value="SUGAR_TRANSPORT_1"/>
    <property type="match status" value="1"/>
</dbReference>
<keyword evidence="7 8" id="KW-0472">Membrane</keyword>
<dbReference type="PROSITE" id="PS00217">
    <property type="entry name" value="SUGAR_TRANSPORT_2"/>
    <property type="match status" value="1"/>
</dbReference>
<gene>
    <name evidence="10" type="ORF">WA026_020774</name>
</gene>
<evidence type="ECO:0000259" key="9">
    <source>
        <dbReference type="PROSITE" id="PS50850"/>
    </source>
</evidence>
<feature type="transmembrane region" description="Helical" evidence="8">
    <location>
        <begin position="179"/>
        <end position="201"/>
    </location>
</feature>
<feature type="transmembrane region" description="Helical" evidence="8">
    <location>
        <begin position="154"/>
        <end position="173"/>
    </location>
</feature>
<comment type="subcellular location">
    <subcellularLocation>
        <location evidence="1">Cell membrane</location>
        <topology evidence="1">Multi-pass membrane protein</topology>
    </subcellularLocation>
</comment>
<keyword evidence="11" id="KW-1185">Reference proteome</keyword>
<dbReference type="PANTHER" id="PTHR48021:SF47">
    <property type="entry name" value="GH17672P"/>
    <property type="match status" value="1"/>
</dbReference>
<dbReference type="GO" id="GO:0005886">
    <property type="term" value="C:plasma membrane"/>
    <property type="evidence" value="ECO:0007669"/>
    <property type="project" value="UniProtKB-SubCell"/>
</dbReference>
<dbReference type="GO" id="GO:0022857">
    <property type="term" value="F:transmembrane transporter activity"/>
    <property type="evidence" value="ECO:0007669"/>
    <property type="project" value="InterPro"/>
</dbReference>
<organism evidence="10 11">
    <name type="scientific">Henosepilachna vigintioctopunctata</name>
    <dbReference type="NCBI Taxonomy" id="420089"/>
    <lineage>
        <taxon>Eukaryota</taxon>
        <taxon>Metazoa</taxon>
        <taxon>Ecdysozoa</taxon>
        <taxon>Arthropoda</taxon>
        <taxon>Hexapoda</taxon>
        <taxon>Insecta</taxon>
        <taxon>Pterygota</taxon>
        <taxon>Neoptera</taxon>
        <taxon>Endopterygota</taxon>
        <taxon>Coleoptera</taxon>
        <taxon>Polyphaga</taxon>
        <taxon>Cucujiformia</taxon>
        <taxon>Coccinelloidea</taxon>
        <taxon>Coccinellidae</taxon>
        <taxon>Epilachninae</taxon>
        <taxon>Epilachnini</taxon>
        <taxon>Henosepilachna</taxon>
    </lineage>
</organism>
<evidence type="ECO:0000256" key="3">
    <source>
        <dbReference type="ARBA" id="ARBA00022475"/>
    </source>
</evidence>
<feature type="transmembrane region" description="Helical" evidence="8">
    <location>
        <begin position="324"/>
        <end position="346"/>
    </location>
</feature>
<evidence type="ECO:0000256" key="1">
    <source>
        <dbReference type="ARBA" id="ARBA00004651"/>
    </source>
</evidence>